<dbReference type="PANTHER" id="PTHR32182">
    <property type="entry name" value="DNA REPLICATION AND REPAIR PROTEIN RECF"/>
    <property type="match status" value="1"/>
</dbReference>
<sequence length="665" mass="75617">MYLAQLLIVNYRSCQLVNVSFNSNKPNVFIGANDCGKSTVLKAIGLLLDQNPSYKYGSDLSSQRDLSNSALAIAQFDELLRENGLPSLAYSEQETIILGKFKLEADDTELSYQAYSEQLRICRQFSEDDSIWMLRSFSCETGTHSTYVLCKERQSEEDLWALTEARLRTLNSQLGIRDEDIDNVNGEGRPSKYERIKAVYVNHSAGLLQGWSLYGFKREDRPAFPEFRYLDWRCSLEDIKKQADDLLTSKINTAFQEVRESVAQIAQDLENEINQELRENLLEELTTVVPSLIDITAKLSPPVIKPSVTDILVEKSTSEGLIHIESQGEGVKRQIWYGLLRAQARRLAERLDSKKEYIWAFDEPETHLYPGAQREFFDLLRDATSGGVQVILSTHSTIFVDKTNLSEIKKTVLFNGYTQTNTCEDVEDVYDSLKLRNSDFLFHDKFLVVEGQTEYNLFPALYRLHTGRTLLQDNIQVINMKGSGNEATNQRLFTSLMDGFKKNTDSIVYIFDRDQKAVKDRTMPDAVKYYLGRQDLEDSIAPEVWANLINDLLSESTESNEIRVSAEDIRALIESIPSENTNADNKLHKKLSNLYRSAQTDSVSKMNFPGKSETGMLLCRYITSMQEVCPQLSLAFDTISPARVGRMPDEVVSMLNELDITIEGQ</sequence>
<name>A0A6B2GVE3_9BACT</name>
<evidence type="ECO:0000256" key="1">
    <source>
        <dbReference type="SAM" id="Coils"/>
    </source>
</evidence>
<dbReference type="SUPFAM" id="SSF52540">
    <property type="entry name" value="P-loop containing nucleoside triphosphate hydrolases"/>
    <property type="match status" value="1"/>
</dbReference>
<evidence type="ECO:0000313" key="5">
    <source>
        <dbReference type="Proteomes" id="UP000478546"/>
    </source>
</evidence>
<dbReference type="Pfam" id="PF13175">
    <property type="entry name" value="AAA_15"/>
    <property type="match status" value="1"/>
</dbReference>
<dbReference type="InterPro" id="IPR034139">
    <property type="entry name" value="TOPRIM_OLD"/>
</dbReference>
<feature type="domain" description="Endonuclease GajA/Old nuclease/RecF-like AAA" evidence="2">
    <location>
        <begin position="1"/>
        <end position="400"/>
    </location>
</feature>
<dbReference type="RefSeq" id="WP_162344837.1">
    <property type="nucleotide sequence ID" value="NZ_JAAEAA010000003.1"/>
</dbReference>
<keyword evidence="1" id="KW-0175">Coiled coil</keyword>
<dbReference type="InterPro" id="IPR041685">
    <property type="entry name" value="AAA_GajA/Old/RecF-like"/>
</dbReference>
<comment type="caution">
    <text evidence="4">The sequence shown here is derived from an EMBL/GenBank/DDBJ whole genome shotgun (WGS) entry which is preliminary data.</text>
</comment>
<evidence type="ECO:0000259" key="3">
    <source>
        <dbReference type="Pfam" id="PF20469"/>
    </source>
</evidence>
<proteinExistence type="predicted"/>
<evidence type="ECO:0000259" key="2">
    <source>
        <dbReference type="Pfam" id="PF13175"/>
    </source>
</evidence>
<keyword evidence="5" id="KW-1185">Reference proteome</keyword>
<organism evidence="4 5">
    <name type="scientific">Pontibacter fetidus</name>
    <dbReference type="NCBI Taxonomy" id="2700082"/>
    <lineage>
        <taxon>Bacteria</taxon>
        <taxon>Pseudomonadati</taxon>
        <taxon>Bacteroidota</taxon>
        <taxon>Cytophagia</taxon>
        <taxon>Cytophagales</taxon>
        <taxon>Hymenobacteraceae</taxon>
        <taxon>Pontibacter</taxon>
    </lineage>
</organism>
<dbReference type="GO" id="GO:0006302">
    <property type="term" value="P:double-strand break repair"/>
    <property type="evidence" value="ECO:0007669"/>
    <property type="project" value="TreeGrafter"/>
</dbReference>
<evidence type="ECO:0000313" key="4">
    <source>
        <dbReference type="EMBL" id="NDK54775.1"/>
    </source>
</evidence>
<accession>A0A6B2GVE3</accession>
<dbReference type="Pfam" id="PF20469">
    <property type="entry name" value="OLD-like_TOPRIM"/>
    <property type="match status" value="1"/>
</dbReference>
<protein>
    <submittedName>
        <fullName evidence="4">AAA family ATPase</fullName>
    </submittedName>
</protein>
<dbReference type="InterPro" id="IPR027417">
    <property type="entry name" value="P-loop_NTPase"/>
</dbReference>
<dbReference type="EMBL" id="JAAEAA010000003">
    <property type="protein sequence ID" value="NDK54775.1"/>
    <property type="molecule type" value="Genomic_DNA"/>
</dbReference>
<dbReference type="GO" id="GO:0000731">
    <property type="term" value="P:DNA synthesis involved in DNA repair"/>
    <property type="evidence" value="ECO:0007669"/>
    <property type="project" value="TreeGrafter"/>
</dbReference>
<gene>
    <name evidence="4" type="ORF">GWO68_02490</name>
</gene>
<feature type="coiled-coil region" evidence="1">
    <location>
        <begin position="259"/>
        <end position="286"/>
    </location>
</feature>
<dbReference type="AlphaFoldDB" id="A0A6B2GVE3"/>
<reference evidence="4 5" key="1">
    <citation type="submission" date="2020-01" db="EMBL/GenBank/DDBJ databases">
        <authorList>
            <person name="Kim M.K."/>
        </authorList>
    </citation>
    <scope>NUCLEOTIDE SEQUENCE [LARGE SCALE GENOMIC DNA]</scope>
    <source>
        <strain evidence="4 5">BT213</strain>
    </source>
</reference>
<dbReference type="PANTHER" id="PTHR32182:SF22">
    <property type="entry name" value="ATP-DEPENDENT ENDONUCLEASE, OLD FAMILY-RELATED"/>
    <property type="match status" value="1"/>
</dbReference>
<dbReference type="Proteomes" id="UP000478546">
    <property type="component" value="Unassembled WGS sequence"/>
</dbReference>
<dbReference type="Gene3D" id="3.40.50.300">
    <property type="entry name" value="P-loop containing nucleotide triphosphate hydrolases"/>
    <property type="match status" value="1"/>
</dbReference>
<feature type="domain" description="OLD protein-like TOPRIM" evidence="3">
    <location>
        <begin position="441"/>
        <end position="496"/>
    </location>
</feature>